<dbReference type="EMBL" id="AGCU01017630">
    <property type="status" value="NOT_ANNOTATED_CDS"/>
    <property type="molecule type" value="Genomic_DNA"/>
</dbReference>
<accession>K7G1Z7</accession>
<dbReference type="Ensembl" id="ENSPSIT00000014376.1">
    <property type="protein sequence ID" value="ENSPSIP00000014308.1"/>
    <property type="gene ID" value="ENSPSIG00000012837.1"/>
</dbReference>
<name>K7G1Z7_PELSI</name>
<evidence type="ECO:0000313" key="1">
    <source>
        <dbReference type="Ensembl" id="ENSPSIP00000014308.1"/>
    </source>
</evidence>
<proteinExistence type="predicted"/>
<organism evidence="1 2">
    <name type="scientific">Pelodiscus sinensis</name>
    <name type="common">Chinese softshell turtle</name>
    <name type="synonym">Trionyx sinensis</name>
    <dbReference type="NCBI Taxonomy" id="13735"/>
    <lineage>
        <taxon>Eukaryota</taxon>
        <taxon>Metazoa</taxon>
        <taxon>Chordata</taxon>
        <taxon>Craniata</taxon>
        <taxon>Vertebrata</taxon>
        <taxon>Euteleostomi</taxon>
        <taxon>Archelosauria</taxon>
        <taxon>Testudinata</taxon>
        <taxon>Testudines</taxon>
        <taxon>Cryptodira</taxon>
        <taxon>Trionychia</taxon>
        <taxon>Trionychidae</taxon>
        <taxon>Pelodiscus</taxon>
    </lineage>
</organism>
<evidence type="ECO:0000313" key="2">
    <source>
        <dbReference type="Proteomes" id="UP000007267"/>
    </source>
</evidence>
<keyword evidence="2" id="KW-1185">Reference proteome</keyword>
<reference evidence="1" key="3">
    <citation type="submission" date="2025-08" db="UniProtKB">
        <authorList>
            <consortium name="Ensembl"/>
        </authorList>
    </citation>
    <scope>IDENTIFICATION</scope>
</reference>
<sequence>FCKGGNMTILITSVNRYISSVELPYIYNNISRILVFSLSPQVLLH</sequence>
<dbReference type="HOGENOM" id="CLU_3210170_0_0_1"/>
<reference evidence="2" key="2">
    <citation type="journal article" date="2013" name="Nat. Genet.">
        <title>The draft genomes of soft-shell turtle and green sea turtle yield insights into the development and evolution of the turtle-specific body plan.</title>
        <authorList>
            <person name="Wang Z."/>
            <person name="Pascual-Anaya J."/>
            <person name="Zadissa A."/>
            <person name="Li W."/>
            <person name="Niimura Y."/>
            <person name="Huang Z."/>
            <person name="Li C."/>
            <person name="White S."/>
            <person name="Xiong Z."/>
            <person name="Fang D."/>
            <person name="Wang B."/>
            <person name="Ming Y."/>
            <person name="Chen Y."/>
            <person name="Zheng Y."/>
            <person name="Kuraku S."/>
            <person name="Pignatelli M."/>
            <person name="Herrero J."/>
            <person name="Beal K."/>
            <person name="Nozawa M."/>
            <person name="Li Q."/>
            <person name="Wang J."/>
            <person name="Zhang H."/>
            <person name="Yu L."/>
            <person name="Shigenobu S."/>
            <person name="Wang J."/>
            <person name="Liu J."/>
            <person name="Flicek P."/>
            <person name="Searle S."/>
            <person name="Wang J."/>
            <person name="Kuratani S."/>
            <person name="Yin Y."/>
            <person name="Aken B."/>
            <person name="Zhang G."/>
            <person name="Irie N."/>
        </authorList>
    </citation>
    <scope>NUCLEOTIDE SEQUENCE [LARGE SCALE GENOMIC DNA]</scope>
    <source>
        <strain evidence="2">Daiwa-1</strain>
    </source>
</reference>
<dbReference type="Proteomes" id="UP000007267">
    <property type="component" value="Unassembled WGS sequence"/>
</dbReference>
<protein>
    <submittedName>
        <fullName evidence="1">Uncharacterized protein</fullName>
    </submittedName>
</protein>
<dbReference type="AlphaFoldDB" id="K7G1Z7"/>
<reference evidence="1" key="4">
    <citation type="submission" date="2025-09" db="UniProtKB">
        <authorList>
            <consortium name="Ensembl"/>
        </authorList>
    </citation>
    <scope>IDENTIFICATION</scope>
</reference>
<reference evidence="2" key="1">
    <citation type="submission" date="2011-10" db="EMBL/GenBank/DDBJ databases">
        <authorList>
            <consortium name="Soft-shell Turtle Genome Consortium"/>
        </authorList>
    </citation>
    <scope>NUCLEOTIDE SEQUENCE [LARGE SCALE GENOMIC DNA]</scope>
    <source>
        <strain evidence="2">Daiwa-1</strain>
    </source>
</reference>